<organism evidence="3 4">
    <name type="scientific">Stutzerimonas stutzeri CCUG 29243</name>
    <dbReference type="NCBI Taxonomy" id="1196835"/>
    <lineage>
        <taxon>Bacteria</taxon>
        <taxon>Pseudomonadati</taxon>
        <taxon>Pseudomonadota</taxon>
        <taxon>Gammaproteobacteria</taxon>
        <taxon>Pseudomonadales</taxon>
        <taxon>Pseudomonadaceae</taxon>
        <taxon>Stutzerimonas</taxon>
    </lineage>
</organism>
<sequence>MRAHRLSALPLLFGLALPLSGLAAPELSVRLNDQPLSPSWNALAADRYDTVLELKPGRLHLVMPQAGVENTALAPFRRQPLGKDSAYRYEVPEAGRYRLIVETGASAALRLLPVKAPEPKAAAPACRVWDGGAVNVAVGDVFRNGQPLRDALSGATAVVRNGQVTLQPAAGSDGLLLLEAAEPAKPAPRDWRNAIVYFVLTDRFANGDPSNDRSYGREPDGADEIGTFHGGDLKGLTERLDHIASLGVDALWISAPYEQIHGWVGGGDSGDFRHYGYHGYYALDFTQLDANMGSEDDLRALISAAHARGIRVLFDVVLNHPGYSTLQDMQQMGVGALRDGMAAYLPEQWSVWQPEAHENLHAYHNLVDYEHPSWAAWWGRDWVRAGIANYDTPPSSTVDPLKGSLAFLPDFRTESEAVVALPEFLAHKAHTRAEPREGYRVRDYLIEWLTLWVREFGVDGFRADTVKHVEPSTWAELRVAAERARVDWARANPDDPMAGEPFWMVGEVFGHGPEASDYLDQGFDALINFNFQEQAVAASDCLAAAEPNYADYARRLGETPGHNLLSYASSHDTALFNQLAKGDLTRQRGLAAALLLAPGAVQVYYGDESARAFGPSGSDPYQGTRSPMNWAEHERPEIAALIEHWQRIGQFRARHPAIGAGTHRLLSPGQPYAFARTLGDDRIVVVQAGASLSP</sequence>
<dbReference type="NCBIfam" id="NF007060">
    <property type="entry name" value="PRK09505.2-5"/>
    <property type="match status" value="1"/>
</dbReference>
<dbReference type="EMBL" id="CP003677">
    <property type="protein sequence ID" value="AFM32028.1"/>
    <property type="molecule type" value="Genomic_DNA"/>
</dbReference>
<dbReference type="eggNOG" id="COG0366">
    <property type="taxonomic scope" value="Bacteria"/>
</dbReference>
<dbReference type="PANTHER" id="PTHR10357:SF209">
    <property type="entry name" value="PERIPLASMIC ALPHA-AMYLASE"/>
    <property type="match status" value="1"/>
</dbReference>
<dbReference type="PANTHER" id="PTHR10357">
    <property type="entry name" value="ALPHA-AMYLASE FAMILY MEMBER"/>
    <property type="match status" value="1"/>
</dbReference>
<dbReference type="GO" id="GO:0005975">
    <property type="term" value="P:carbohydrate metabolic process"/>
    <property type="evidence" value="ECO:0007669"/>
    <property type="project" value="InterPro"/>
</dbReference>
<proteinExistence type="predicted"/>
<feature type="signal peptide" evidence="1">
    <location>
        <begin position="1"/>
        <end position="23"/>
    </location>
</feature>
<dbReference type="Gene3D" id="3.20.20.80">
    <property type="entry name" value="Glycosidases"/>
    <property type="match status" value="2"/>
</dbReference>
<dbReference type="SMART" id="SM00642">
    <property type="entry name" value="Aamy"/>
    <property type="match status" value="1"/>
</dbReference>
<evidence type="ECO:0000313" key="4">
    <source>
        <dbReference type="Proteomes" id="UP000006063"/>
    </source>
</evidence>
<feature type="domain" description="Glycosyl hydrolase family 13 catalytic" evidence="2">
    <location>
        <begin position="198"/>
        <end position="652"/>
    </location>
</feature>
<accession>I4CPM1</accession>
<dbReference type="Pfam" id="PF00128">
    <property type="entry name" value="Alpha-amylase"/>
    <property type="match status" value="2"/>
</dbReference>
<keyword evidence="1" id="KW-0732">Signal</keyword>
<reference evidence="3 4" key="1">
    <citation type="journal article" date="2012" name="J. Bacteriol.">
        <title>Complete Genome Sequence of the Naphthalene-Degrading Bacterium Pseudomonas stutzeri AN10 (CCUG 29243).</title>
        <authorList>
            <person name="Brunet-Galmes I."/>
            <person name="Busquets A."/>
            <person name="Pena A."/>
            <person name="Gomila M."/>
            <person name="Nogales B."/>
            <person name="Garcia-Valdes E."/>
            <person name="Lalucat J."/>
            <person name="Bennasar A."/>
            <person name="Bosch R."/>
        </authorList>
    </citation>
    <scope>NUCLEOTIDE SEQUENCE [LARGE SCALE GENOMIC DNA]</scope>
    <source>
        <strain evidence="3 4">CCUG 29243</strain>
    </source>
</reference>
<dbReference type="AlphaFoldDB" id="I4CPM1"/>
<dbReference type="InterPro" id="IPR006047">
    <property type="entry name" value="GH13_cat_dom"/>
</dbReference>
<evidence type="ECO:0000256" key="1">
    <source>
        <dbReference type="SAM" id="SignalP"/>
    </source>
</evidence>
<gene>
    <name evidence="3" type="primary">malS</name>
    <name evidence="3" type="ORF">A458_03880</name>
</gene>
<evidence type="ECO:0000259" key="2">
    <source>
        <dbReference type="SMART" id="SM00642"/>
    </source>
</evidence>
<protein>
    <submittedName>
        <fullName evidence="3">Alpha-amylase</fullName>
    </submittedName>
</protein>
<feature type="chain" id="PRO_5003687447" evidence="1">
    <location>
        <begin position="24"/>
        <end position="694"/>
    </location>
</feature>
<dbReference type="PATRIC" id="fig|1196835.3.peg.790"/>
<dbReference type="HOGENOM" id="CLU_022115_1_0_6"/>
<dbReference type="InterPro" id="IPR017853">
    <property type="entry name" value="GH"/>
</dbReference>
<evidence type="ECO:0000313" key="3">
    <source>
        <dbReference type="EMBL" id="AFM32028.1"/>
    </source>
</evidence>
<dbReference type="SUPFAM" id="SSF51445">
    <property type="entry name" value="(Trans)glycosidases"/>
    <property type="match status" value="1"/>
</dbReference>
<dbReference type="KEGG" id="psc:A458_03880"/>
<name>I4CPM1_STUST</name>
<dbReference type="Proteomes" id="UP000006063">
    <property type="component" value="Chromosome"/>
</dbReference>
<dbReference type="RefSeq" id="WP_014819189.1">
    <property type="nucleotide sequence ID" value="NC_018028.1"/>
</dbReference>